<keyword evidence="2" id="KW-1185">Reference proteome</keyword>
<organism evidence="1 2">
    <name type="scientific">Lepidopterella palustris CBS 459.81</name>
    <dbReference type="NCBI Taxonomy" id="1314670"/>
    <lineage>
        <taxon>Eukaryota</taxon>
        <taxon>Fungi</taxon>
        <taxon>Dikarya</taxon>
        <taxon>Ascomycota</taxon>
        <taxon>Pezizomycotina</taxon>
        <taxon>Dothideomycetes</taxon>
        <taxon>Pleosporomycetidae</taxon>
        <taxon>Mytilinidiales</taxon>
        <taxon>Argynnaceae</taxon>
        <taxon>Lepidopterella</taxon>
    </lineage>
</organism>
<protein>
    <submittedName>
        <fullName evidence="1">Uncharacterized protein</fullName>
    </submittedName>
</protein>
<reference evidence="1 2" key="1">
    <citation type="journal article" date="2016" name="Nat. Commun.">
        <title>Ectomycorrhizal ecology is imprinted in the genome of the dominant symbiotic fungus Cenococcum geophilum.</title>
        <authorList>
            <consortium name="DOE Joint Genome Institute"/>
            <person name="Peter M."/>
            <person name="Kohler A."/>
            <person name="Ohm R.A."/>
            <person name="Kuo A."/>
            <person name="Krutzmann J."/>
            <person name="Morin E."/>
            <person name="Arend M."/>
            <person name="Barry K.W."/>
            <person name="Binder M."/>
            <person name="Choi C."/>
            <person name="Clum A."/>
            <person name="Copeland A."/>
            <person name="Grisel N."/>
            <person name="Haridas S."/>
            <person name="Kipfer T."/>
            <person name="LaButti K."/>
            <person name="Lindquist E."/>
            <person name="Lipzen A."/>
            <person name="Maire R."/>
            <person name="Meier B."/>
            <person name="Mihaltcheva S."/>
            <person name="Molinier V."/>
            <person name="Murat C."/>
            <person name="Poggeler S."/>
            <person name="Quandt C.A."/>
            <person name="Sperisen C."/>
            <person name="Tritt A."/>
            <person name="Tisserant E."/>
            <person name="Crous P.W."/>
            <person name="Henrissat B."/>
            <person name="Nehls U."/>
            <person name="Egli S."/>
            <person name="Spatafora J.W."/>
            <person name="Grigoriev I.V."/>
            <person name="Martin F.M."/>
        </authorList>
    </citation>
    <scope>NUCLEOTIDE SEQUENCE [LARGE SCALE GENOMIC DNA]</scope>
    <source>
        <strain evidence="1 2">CBS 459.81</strain>
    </source>
</reference>
<sequence length="82" mass="9147">MLGPLIYKHILPRCKVNVWSIIALASACRSDAKHTFGTYFPTRSPETSDLTSSAQLLVEPRSRLACCMFKLHAATQMILPKL</sequence>
<accession>A0A8E2JE59</accession>
<dbReference type="EMBL" id="KV745044">
    <property type="protein sequence ID" value="OCK78724.1"/>
    <property type="molecule type" value="Genomic_DNA"/>
</dbReference>
<evidence type="ECO:0000313" key="1">
    <source>
        <dbReference type="EMBL" id="OCK78724.1"/>
    </source>
</evidence>
<proteinExistence type="predicted"/>
<evidence type="ECO:0000313" key="2">
    <source>
        <dbReference type="Proteomes" id="UP000250266"/>
    </source>
</evidence>
<dbReference type="Proteomes" id="UP000250266">
    <property type="component" value="Unassembled WGS sequence"/>
</dbReference>
<name>A0A8E2JE59_9PEZI</name>
<gene>
    <name evidence="1" type="ORF">K432DRAFT_87244</name>
</gene>
<dbReference type="AlphaFoldDB" id="A0A8E2JE59"/>